<dbReference type="EMBL" id="JACHJN010000011">
    <property type="protein sequence ID" value="MBB5959405.1"/>
    <property type="molecule type" value="Genomic_DNA"/>
</dbReference>
<comment type="caution">
    <text evidence="2">The sequence shown here is derived from an EMBL/GenBank/DDBJ whole genome shotgun (WGS) entry which is preliminary data.</text>
</comment>
<organism evidence="2 3">
    <name type="scientific">Saccharothrix tamanrassetensis</name>
    <dbReference type="NCBI Taxonomy" id="1051531"/>
    <lineage>
        <taxon>Bacteria</taxon>
        <taxon>Bacillati</taxon>
        <taxon>Actinomycetota</taxon>
        <taxon>Actinomycetes</taxon>
        <taxon>Pseudonocardiales</taxon>
        <taxon>Pseudonocardiaceae</taxon>
        <taxon>Saccharothrix</taxon>
    </lineage>
</organism>
<keyword evidence="1" id="KW-1133">Transmembrane helix</keyword>
<protein>
    <submittedName>
        <fullName evidence="2">Uncharacterized protein</fullName>
    </submittedName>
</protein>
<keyword evidence="3" id="KW-1185">Reference proteome</keyword>
<sequence>MKRPWWVIQLLWAVPLLLGVSAFVVWLLLLGNKGQGIADAVSVLVGTVSLVVAVLGLQHSSGRRNAEPRRQGPRKPLPRWIFAAAGAAIGAIAGLFFWLVVVKPDVPVTDLAEISNGNQMTDGEQASFRVPGTPPERRYLFITPVLVNHESVGDCVGSAQLTVTLVRDGRKDPPLQGRLPGGEVRLDLAGTTREARVLIALSMPDQACTVDLGLSEAVLYN</sequence>
<keyword evidence="1" id="KW-0472">Membrane</keyword>
<feature type="transmembrane region" description="Helical" evidence="1">
    <location>
        <begin position="80"/>
        <end position="101"/>
    </location>
</feature>
<keyword evidence="1" id="KW-0812">Transmembrane</keyword>
<gene>
    <name evidence="2" type="ORF">FHS29_006026</name>
</gene>
<evidence type="ECO:0000313" key="2">
    <source>
        <dbReference type="EMBL" id="MBB5959405.1"/>
    </source>
</evidence>
<proteinExistence type="predicted"/>
<dbReference type="RefSeq" id="WP_184696276.1">
    <property type="nucleotide sequence ID" value="NZ_JACHJN010000011.1"/>
</dbReference>
<reference evidence="2 3" key="1">
    <citation type="submission" date="2020-08" db="EMBL/GenBank/DDBJ databases">
        <title>Genomic Encyclopedia of Type Strains, Phase III (KMG-III): the genomes of soil and plant-associated and newly described type strains.</title>
        <authorList>
            <person name="Whitman W."/>
        </authorList>
    </citation>
    <scope>NUCLEOTIDE SEQUENCE [LARGE SCALE GENOMIC DNA]</scope>
    <source>
        <strain evidence="2 3">CECT 8640</strain>
    </source>
</reference>
<feature type="transmembrane region" description="Helical" evidence="1">
    <location>
        <begin position="41"/>
        <end position="59"/>
    </location>
</feature>
<dbReference type="AlphaFoldDB" id="A0A841CTX7"/>
<evidence type="ECO:0000313" key="3">
    <source>
        <dbReference type="Proteomes" id="UP000547510"/>
    </source>
</evidence>
<dbReference type="Proteomes" id="UP000547510">
    <property type="component" value="Unassembled WGS sequence"/>
</dbReference>
<name>A0A841CTX7_9PSEU</name>
<accession>A0A841CTX7</accession>
<feature type="transmembrane region" description="Helical" evidence="1">
    <location>
        <begin position="7"/>
        <end position="29"/>
    </location>
</feature>
<evidence type="ECO:0000256" key="1">
    <source>
        <dbReference type="SAM" id="Phobius"/>
    </source>
</evidence>